<comment type="caution">
    <text evidence="8">The sequence shown here is derived from an EMBL/GenBank/DDBJ whole genome shotgun (WGS) entry which is preliminary data.</text>
</comment>
<dbReference type="Proteomes" id="UP001168877">
    <property type="component" value="Unassembled WGS sequence"/>
</dbReference>
<dbReference type="FunFam" id="2.40.70.10:FF:000016">
    <property type="entry name" value="Probable aspartic protease At2g35615"/>
    <property type="match status" value="1"/>
</dbReference>
<evidence type="ECO:0000256" key="5">
    <source>
        <dbReference type="ARBA" id="ARBA00022801"/>
    </source>
</evidence>
<dbReference type="InterPro" id="IPR001969">
    <property type="entry name" value="Aspartic_peptidase_AS"/>
</dbReference>
<dbReference type="Pfam" id="PF14543">
    <property type="entry name" value="TAXi_N"/>
    <property type="match status" value="1"/>
</dbReference>
<dbReference type="GO" id="GO:0004190">
    <property type="term" value="F:aspartic-type endopeptidase activity"/>
    <property type="evidence" value="ECO:0007669"/>
    <property type="project" value="UniProtKB-KW"/>
</dbReference>
<dbReference type="PROSITE" id="PS00141">
    <property type="entry name" value="ASP_PROTEASE"/>
    <property type="match status" value="1"/>
</dbReference>
<organism evidence="8 9">
    <name type="scientific">Acer saccharum</name>
    <name type="common">Sugar maple</name>
    <dbReference type="NCBI Taxonomy" id="4024"/>
    <lineage>
        <taxon>Eukaryota</taxon>
        <taxon>Viridiplantae</taxon>
        <taxon>Streptophyta</taxon>
        <taxon>Embryophyta</taxon>
        <taxon>Tracheophyta</taxon>
        <taxon>Spermatophyta</taxon>
        <taxon>Magnoliopsida</taxon>
        <taxon>eudicotyledons</taxon>
        <taxon>Gunneridae</taxon>
        <taxon>Pentapetalae</taxon>
        <taxon>rosids</taxon>
        <taxon>malvids</taxon>
        <taxon>Sapindales</taxon>
        <taxon>Sapindaceae</taxon>
        <taxon>Hippocastanoideae</taxon>
        <taxon>Acereae</taxon>
        <taxon>Acer</taxon>
    </lineage>
</organism>
<dbReference type="GO" id="GO:0005576">
    <property type="term" value="C:extracellular region"/>
    <property type="evidence" value="ECO:0007669"/>
    <property type="project" value="TreeGrafter"/>
</dbReference>
<dbReference type="InterPro" id="IPR021109">
    <property type="entry name" value="Peptidase_aspartic_dom_sf"/>
</dbReference>
<dbReference type="PANTHER" id="PTHR47967:SF128">
    <property type="entry name" value="ASPARTIC PROTEINASE CDR1-LIKE"/>
    <property type="match status" value="1"/>
</dbReference>
<sequence>MVPSGGEFFMEISIGTPKIKVPGNVDTGSDLTWIQCKPCKKCFKQKPQLFDPQNSSTYKLLPCESPYCISLMKDKRCDVKRNVCGYKYLYGDGSFSEGNIGSEKFAIALSTSHPVSFSKIIFSCGHSNVSLFDEVGSGIIGIGGGPLSLISQLGSTIKGKFSYCLVPTSSNVTSKITFGMKSLVSGHNVVSTPLVDKEPKTFYYVTLEVISVGKKRLAYTSSSSNISQKEALEEAIGWFKRVRNLWGLPSVCFKVRSHHSGHLPIITVHYTGADVKLPTVSSYFRVQKHMVCLTMIASYDISILGNLSQMNLYAGYDLEKKKVFFKPADCTKHSKNA</sequence>
<reference evidence="8" key="2">
    <citation type="submission" date="2023-06" db="EMBL/GenBank/DDBJ databases">
        <authorList>
            <person name="Swenson N.G."/>
            <person name="Wegrzyn J.L."/>
            <person name="Mcevoy S.L."/>
        </authorList>
    </citation>
    <scope>NUCLEOTIDE SEQUENCE</scope>
    <source>
        <strain evidence="8">NS2018</strain>
        <tissue evidence="8">Leaf</tissue>
    </source>
</reference>
<dbReference type="InterPro" id="IPR032799">
    <property type="entry name" value="TAXi_C"/>
</dbReference>
<evidence type="ECO:0000256" key="6">
    <source>
        <dbReference type="ARBA" id="ARBA00023180"/>
    </source>
</evidence>
<evidence type="ECO:0000313" key="8">
    <source>
        <dbReference type="EMBL" id="KAK0589182.1"/>
    </source>
</evidence>
<dbReference type="Gene3D" id="2.40.70.10">
    <property type="entry name" value="Acid Proteases"/>
    <property type="match status" value="3"/>
</dbReference>
<dbReference type="InterPro" id="IPR032861">
    <property type="entry name" value="TAXi_N"/>
</dbReference>
<evidence type="ECO:0000256" key="2">
    <source>
        <dbReference type="ARBA" id="ARBA00022670"/>
    </source>
</evidence>
<keyword evidence="3" id="KW-0732">Signal</keyword>
<reference evidence="8" key="1">
    <citation type="journal article" date="2022" name="Plant J.">
        <title>Strategies of tolerance reflected in two North American maple genomes.</title>
        <authorList>
            <person name="McEvoy S.L."/>
            <person name="Sezen U.U."/>
            <person name="Trouern-Trend A."/>
            <person name="McMahon S.M."/>
            <person name="Schaberg P.G."/>
            <person name="Yang J."/>
            <person name="Wegrzyn J.L."/>
            <person name="Swenson N.G."/>
        </authorList>
    </citation>
    <scope>NUCLEOTIDE SEQUENCE</scope>
    <source>
        <strain evidence="8">NS2018</strain>
    </source>
</reference>
<keyword evidence="2" id="KW-0645">Protease</keyword>
<dbReference type="GO" id="GO:0006508">
    <property type="term" value="P:proteolysis"/>
    <property type="evidence" value="ECO:0007669"/>
    <property type="project" value="UniProtKB-KW"/>
</dbReference>
<proteinExistence type="inferred from homology"/>
<dbReference type="SUPFAM" id="SSF50630">
    <property type="entry name" value="Acid proteases"/>
    <property type="match status" value="1"/>
</dbReference>
<dbReference type="AlphaFoldDB" id="A0AA39VQX5"/>
<dbReference type="InterPro" id="IPR051708">
    <property type="entry name" value="Plant_Aspart_Prot_A1"/>
</dbReference>
<evidence type="ECO:0000313" key="9">
    <source>
        <dbReference type="Proteomes" id="UP001168877"/>
    </source>
</evidence>
<feature type="domain" description="Peptidase A1" evidence="7">
    <location>
        <begin position="8"/>
        <end position="326"/>
    </location>
</feature>
<keyword evidence="6" id="KW-0325">Glycoprotein</keyword>
<dbReference type="InterPro" id="IPR033121">
    <property type="entry name" value="PEPTIDASE_A1"/>
</dbReference>
<evidence type="ECO:0000256" key="4">
    <source>
        <dbReference type="ARBA" id="ARBA00022750"/>
    </source>
</evidence>
<keyword evidence="5" id="KW-0378">Hydrolase</keyword>
<keyword evidence="9" id="KW-1185">Reference proteome</keyword>
<protein>
    <recommendedName>
        <fullName evidence="7">Peptidase A1 domain-containing protein</fullName>
    </recommendedName>
</protein>
<evidence type="ECO:0000259" key="7">
    <source>
        <dbReference type="PROSITE" id="PS51767"/>
    </source>
</evidence>
<name>A0AA39VQX5_ACESA</name>
<dbReference type="Pfam" id="PF14541">
    <property type="entry name" value="TAXi_C"/>
    <property type="match status" value="1"/>
</dbReference>
<dbReference type="CDD" id="cd05476">
    <property type="entry name" value="pepsin_A_like_plant"/>
    <property type="match status" value="1"/>
</dbReference>
<evidence type="ECO:0000256" key="3">
    <source>
        <dbReference type="ARBA" id="ARBA00022729"/>
    </source>
</evidence>
<keyword evidence="4" id="KW-0064">Aspartyl protease</keyword>
<accession>A0AA39VQX5</accession>
<dbReference type="PANTHER" id="PTHR47967">
    <property type="entry name" value="OS07G0603500 PROTEIN-RELATED"/>
    <property type="match status" value="1"/>
</dbReference>
<gene>
    <name evidence="8" type="ORF">LWI29_010782</name>
</gene>
<evidence type="ECO:0000256" key="1">
    <source>
        <dbReference type="ARBA" id="ARBA00007447"/>
    </source>
</evidence>
<comment type="similarity">
    <text evidence="1">Belongs to the peptidase A1 family.</text>
</comment>
<dbReference type="EMBL" id="JAUESC010000381">
    <property type="protein sequence ID" value="KAK0589182.1"/>
    <property type="molecule type" value="Genomic_DNA"/>
</dbReference>
<dbReference type="PROSITE" id="PS51767">
    <property type="entry name" value="PEPTIDASE_A1"/>
    <property type="match status" value="1"/>
</dbReference>
<dbReference type="InterPro" id="IPR034161">
    <property type="entry name" value="Pepsin-like_plant"/>
</dbReference>